<feature type="non-terminal residue" evidence="2">
    <location>
        <position position="195"/>
    </location>
</feature>
<evidence type="ECO:0000256" key="1">
    <source>
        <dbReference type="SAM" id="MobiDB-lite"/>
    </source>
</evidence>
<protein>
    <submittedName>
        <fullName evidence="2">Uncharacterized protein</fullName>
    </submittedName>
</protein>
<dbReference type="EMBL" id="BARW01023093">
    <property type="protein sequence ID" value="GAI91701.1"/>
    <property type="molecule type" value="Genomic_DNA"/>
</dbReference>
<feature type="region of interest" description="Disordered" evidence="1">
    <location>
        <begin position="160"/>
        <end position="184"/>
    </location>
</feature>
<name>X1TK19_9ZZZZ</name>
<dbReference type="AlphaFoldDB" id="X1TK19"/>
<gene>
    <name evidence="2" type="ORF">S12H4_38373</name>
</gene>
<comment type="caution">
    <text evidence="2">The sequence shown here is derived from an EMBL/GenBank/DDBJ whole genome shotgun (WGS) entry which is preliminary data.</text>
</comment>
<evidence type="ECO:0000313" key="2">
    <source>
        <dbReference type="EMBL" id="GAI91701.1"/>
    </source>
</evidence>
<feature type="compositionally biased region" description="Polar residues" evidence="1">
    <location>
        <begin position="161"/>
        <end position="173"/>
    </location>
</feature>
<organism evidence="2">
    <name type="scientific">marine sediment metagenome</name>
    <dbReference type="NCBI Taxonomy" id="412755"/>
    <lineage>
        <taxon>unclassified sequences</taxon>
        <taxon>metagenomes</taxon>
        <taxon>ecological metagenomes</taxon>
    </lineage>
</organism>
<sequence>MAAIDIGPGAVDLTSSIGDGDTNIDKANPANLSGKITSVEIWAKSNLTGCRVGIFYTTNGNTLKCRSAATLGSIFSGSKQTLTGLNLDVVAGDYIGLYWASGDMEYGFGGGADVWFTGGDHCVVDDEAAYSVGAGDIISIYGIGITVVAPTVTTPAASSVEATTATGNGNVTDNGGEDPDDRRIDWGTSSATILV</sequence>
<reference evidence="2" key="1">
    <citation type="journal article" date="2014" name="Front. Microbiol.">
        <title>High frequency of phylogenetically diverse reductive dehalogenase-homologous genes in deep subseafloor sedimentary metagenomes.</title>
        <authorList>
            <person name="Kawai M."/>
            <person name="Futagami T."/>
            <person name="Toyoda A."/>
            <person name="Takaki Y."/>
            <person name="Nishi S."/>
            <person name="Hori S."/>
            <person name="Arai W."/>
            <person name="Tsubouchi T."/>
            <person name="Morono Y."/>
            <person name="Uchiyama I."/>
            <person name="Ito T."/>
            <person name="Fujiyama A."/>
            <person name="Inagaki F."/>
            <person name="Takami H."/>
        </authorList>
    </citation>
    <scope>NUCLEOTIDE SEQUENCE</scope>
    <source>
        <strain evidence="2">Expedition CK06-06</strain>
    </source>
</reference>
<accession>X1TK19</accession>
<proteinExistence type="predicted"/>